<evidence type="ECO:0000256" key="1">
    <source>
        <dbReference type="ARBA" id="ARBA00004430"/>
    </source>
</evidence>
<evidence type="ECO:0000313" key="7">
    <source>
        <dbReference type="EMBL" id="CAG9326440.1"/>
    </source>
</evidence>
<evidence type="ECO:0000313" key="8">
    <source>
        <dbReference type="Proteomes" id="UP001162131"/>
    </source>
</evidence>
<proteinExistence type="predicted"/>
<dbReference type="EMBL" id="CAJZBQ010000040">
    <property type="protein sequence ID" value="CAG9326440.1"/>
    <property type="molecule type" value="Genomic_DNA"/>
</dbReference>
<organism evidence="7 8">
    <name type="scientific">Blepharisma stoltei</name>
    <dbReference type="NCBI Taxonomy" id="1481888"/>
    <lineage>
        <taxon>Eukaryota</taxon>
        <taxon>Sar</taxon>
        <taxon>Alveolata</taxon>
        <taxon>Ciliophora</taxon>
        <taxon>Postciliodesmatophora</taxon>
        <taxon>Heterotrichea</taxon>
        <taxon>Heterotrichida</taxon>
        <taxon>Blepharismidae</taxon>
        <taxon>Blepharisma</taxon>
    </lineage>
</organism>
<keyword evidence="4" id="KW-0206">Cytoskeleton</keyword>
<reference evidence="7" key="1">
    <citation type="submission" date="2021-09" db="EMBL/GenBank/DDBJ databases">
        <authorList>
            <consortium name="AG Swart"/>
            <person name="Singh M."/>
            <person name="Singh A."/>
            <person name="Seah K."/>
            <person name="Emmerich C."/>
        </authorList>
    </citation>
    <scope>NUCLEOTIDE SEQUENCE</scope>
    <source>
        <strain evidence="7">ATCC30299</strain>
    </source>
</reference>
<keyword evidence="8" id="KW-1185">Reference proteome</keyword>
<keyword evidence="2" id="KW-0963">Cytoplasm</keyword>
<dbReference type="GO" id="GO:0060294">
    <property type="term" value="P:cilium movement involved in cell motility"/>
    <property type="evidence" value="ECO:0007669"/>
    <property type="project" value="InterPro"/>
</dbReference>
<dbReference type="PANTHER" id="PTHR13159">
    <property type="entry name" value="RADIAL SPOKEHEAD-RELATED"/>
    <property type="match status" value="1"/>
</dbReference>
<dbReference type="InterPro" id="IPR006802">
    <property type="entry name" value="Radial_spoke"/>
</dbReference>
<dbReference type="Proteomes" id="UP001162131">
    <property type="component" value="Unassembled WGS sequence"/>
</dbReference>
<sequence length="496" mass="56586">MILKNWYYINLFLITIKASFISNNFKSVTQMEQEKLRKILSNSSEASGQSIYSHLQEIFSYILREKPEKLYENFESISSFVKANRFLYSEPRPASDLQNIQSRWTVLSNWIRDNEKLLEKYKVKTSQGFIVESHPPALHSLSDFLKDAKLLEFAGISFGEEETYRIQMSLKRLMRSSGAKEMRFWGKIYGREKDYYIAEGLLEGAGKEDVERPKGFEKRGEGVNKYTYWVTDSILEDWIELPDVSPQQIIVARQIKKVFTGNLNADILSYPIFPGKERHLLRAQIARITAATVLAPKGIFKVNEEDPQVIELEEELAVPTFEELSSDESWVHLHANILKAGRVTHAEPEVPEGEEVDVEEIKAKMQDEDPVVDRIKIISEDEPIAEEEKGWQFSLIGDNQVYGAKPPAEGSVCYAANVIRNVRWPGSLTIHKGGAWVNVYIGYGVKRLDPTFNPISPPDVLPDPEDPVEQPEPTPLVAPEELESDSDAEKENDEED</sequence>
<comment type="caution">
    <text evidence="7">The sequence shown here is derived from an EMBL/GenBank/DDBJ whole genome shotgun (WGS) entry which is preliminary data.</text>
</comment>
<comment type="subcellular location">
    <subcellularLocation>
        <location evidence="1">Cytoplasm</location>
        <location evidence="1">Cytoskeleton</location>
        <location evidence="1">Cilium axoneme</location>
    </subcellularLocation>
</comment>
<dbReference type="GO" id="GO:0035082">
    <property type="term" value="P:axoneme assembly"/>
    <property type="evidence" value="ECO:0007669"/>
    <property type="project" value="TreeGrafter"/>
</dbReference>
<dbReference type="PANTHER" id="PTHR13159:SF0">
    <property type="entry name" value="RADIAL SPOKE HEAD 6 HOMOLOG A"/>
    <property type="match status" value="1"/>
</dbReference>
<name>A0AAU9JJN9_9CILI</name>
<protein>
    <submittedName>
        <fullName evidence="7">Uncharacterized protein</fullName>
    </submittedName>
</protein>
<dbReference type="GO" id="GO:0001534">
    <property type="term" value="C:radial spoke"/>
    <property type="evidence" value="ECO:0007669"/>
    <property type="project" value="InterPro"/>
</dbReference>
<evidence type="ECO:0000256" key="3">
    <source>
        <dbReference type="ARBA" id="ARBA00023069"/>
    </source>
</evidence>
<evidence type="ECO:0000256" key="6">
    <source>
        <dbReference type="SAM" id="MobiDB-lite"/>
    </source>
</evidence>
<evidence type="ECO:0000256" key="2">
    <source>
        <dbReference type="ARBA" id="ARBA00022490"/>
    </source>
</evidence>
<feature type="region of interest" description="Disordered" evidence="6">
    <location>
        <begin position="454"/>
        <end position="496"/>
    </location>
</feature>
<dbReference type="AlphaFoldDB" id="A0AAU9JJN9"/>
<gene>
    <name evidence="7" type="ORF">BSTOLATCC_MIC40867</name>
</gene>
<feature type="compositionally biased region" description="Acidic residues" evidence="6">
    <location>
        <begin position="480"/>
        <end position="496"/>
    </location>
</feature>
<evidence type="ECO:0000256" key="4">
    <source>
        <dbReference type="ARBA" id="ARBA00023212"/>
    </source>
</evidence>
<evidence type="ECO:0000256" key="5">
    <source>
        <dbReference type="ARBA" id="ARBA00023273"/>
    </source>
</evidence>
<dbReference type="Pfam" id="PF04712">
    <property type="entry name" value="Radial_spoke"/>
    <property type="match status" value="2"/>
</dbReference>
<keyword evidence="3" id="KW-0969">Cilium</keyword>
<keyword evidence="5" id="KW-0966">Cell projection</keyword>
<accession>A0AAU9JJN9</accession>